<evidence type="ECO:0000313" key="2">
    <source>
        <dbReference type="Proteomes" id="UP000095283"/>
    </source>
</evidence>
<dbReference type="Proteomes" id="UP000095283">
    <property type="component" value="Unplaced"/>
</dbReference>
<dbReference type="WBParaSite" id="Hba_20689">
    <property type="protein sequence ID" value="Hba_20689"/>
    <property type="gene ID" value="Hba_20689"/>
</dbReference>
<dbReference type="InterPro" id="IPR001810">
    <property type="entry name" value="F-box_dom"/>
</dbReference>
<dbReference type="SUPFAM" id="SSF81383">
    <property type="entry name" value="F-box domain"/>
    <property type="match status" value="1"/>
</dbReference>
<organism evidence="2 3">
    <name type="scientific">Heterorhabditis bacteriophora</name>
    <name type="common">Entomopathogenic nematode worm</name>
    <dbReference type="NCBI Taxonomy" id="37862"/>
    <lineage>
        <taxon>Eukaryota</taxon>
        <taxon>Metazoa</taxon>
        <taxon>Ecdysozoa</taxon>
        <taxon>Nematoda</taxon>
        <taxon>Chromadorea</taxon>
        <taxon>Rhabditida</taxon>
        <taxon>Rhabditina</taxon>
        <taxon>Rhabditomorpha</taxon>
        <taxon>Strongyloidea</taxon>
        <taxon>Heterorhabditidae</taxon>
        <taxon>Heterorhabditis</taxon>
    </lineage>
</organism>
<dbReference type="CDD" id="cd09917">
    <property type="entry name" value="F-box_SF"/>
    <property type="match status" value="1"/>
</dbReference>
<reference evidence="3" key="1">
    <citation type="submission" date="2016-11" db="UniProtKB">
        <authorList>
            <consortium name="WormBaseParasite"/>
        </authorList>
    </citation>
    <scope>IDENTIFICATION</scope>
</reference>
<protein>
    <submittedName>
        <fullName evidence="3">F-box domain-containing protein</fullName>
    </submittedName>
</protein>
<dbReference type="SMART" id="SM00256">
    <property type="entry name" value="FBOX"/>
    <property type="match status" value="1"/>
</dbReference>
<dbReference type="InterPro" id="IPR036047">
    <property type="entry name" value="F-box-like_dom_sf"/>
</dbReference>
<dbReference type="Gene3D" id="1.20.1280.50">
    <property type="match status" value="1"/>
</dbReference>
<evidence type="ECO:0000259" key="1">
    <source>
        <dbReference type="PROSITE" id="PS50181"/>
    </source>
</evidence>
<proteinExistence type="predicted"/>
<dbReference type="Pfam" id="PF12937">
    <property type="entry name" value="F-box-like"/>
    <property type="match status" value="1"/>
</dbReference>
<feature type="domain" description="F-box" evidence="1">
    <location>
        <begin position="105"/>
        <end position="149"/>
    </location>
</feature>
<evidence type="ECO:0000313" key="3">
    <source>
        <dbReference type="WBParaSite" id="Hba_20689"/>
    </source>
</evidence>
<sequence length="389" mass="44153">MLLGATLVFMRSNSDFPCPTFLMAPHLDSTETLQRKRSFPGLAVTGGHDFRKEYKGSALEQKFRPKKCEKSEGSRIQGAWRTISEWLVSRKSAKKANALDTDTSVAYFKLLPTELLFHILRRVDKETALACRRVCSRWHAVVDHTYQKLEGFGPIELSRLVVTGMNRKGVELRWVTYEAQQSGTIMVSHTMIRNRTVFSFNFKRFSIQRIILKLTQGYGMKSDSVTDAHLAQLDPTRIRRVTIDGVRFAMSRHKNALRVGDASLQLFAEHKNFPTIVLDRCGVTTRTVCDYTEEWFGHAAESEKCLRSQICTVKRCAQVKGAAFEAECRRRGLKCRNRRGSGSLTLYNVQAEHTKTEFTVALAASLPQESPSNLKTISEIQSQDFDKEA</sequence>
<dbReference type="AlphaFoldDB" id="A0A1I7XS95"/>
<keyword evidence="2" id="KW-1185">Reference proteome</keyword>
<accession>A0A1I7XS95</accession>
<name>A0A1I7XS95_HETBA</name>
<dbReference type="PROSITE" id="PS50181">
    <property type="entry name" value="FBOX"/>
    <property type="match status" value="1"/>
</dbReference>